<evidence type="ECO:0008006" key="5">
    <source>
        <dbReference type="Google" id="ProtNLM"/>
    </source>
</evidence>
<accession>A0A9X1NXA3</accession>
<dbReference type="PROSITE" id="PS51257">
    <property type="entry name" value="PROKAR_LIPOPROTEIN"/>
    <property type="match status" value="1"/>
</dbReference>
<dbReference type="AlphaFoldDB" id="A0A9X1NXA3"/>
<sequence>MRTLFATTTNIARLRAATPLLAIPLLLALSSCNSIDALTPPENVGDGSYQSSPVNQADLDTMQSQQPVVNSAPPSAVAVHEMRVQRSASLSDPYGADQATPRADQPDITGTAYARGDESYRNPAGSFEAQAQALASNPPPQIASSESAVGFPATGNEVSETEAAARTQTADPPQAEPAEAAQNDVPAEASSAPEEQAAIAPAAKAGPAGSIRFLPIMGAPVEAIRPLSEQLGADARSHGLTIKTAADGGSQHILKGYFSAFKDGRKTTIVYVWDVLDQAGNRLHRIQGQDSVDTKGADLWSGVPPQTMRDIATKSVGQYLTWRDATAG</sequence>
<feature type="region of interest" description="Disordered" evidence="1">
    <location>
        <begin position="88"/>
        <end position="197"/>
    </location>
</feature>
<evidence type="ECO:0000256" key="2">
    <source>
        <dbReference type="SAM" id="SignalP"/>
    </source>
</evidence>
<gene>
    <name evidence="3" type="ORF">LRX75_21255</name>
</gene>
<organism evidence="3 4">
    <name type="scientific">Rhizobium quercicola</name>
    <dbReference type="NCBI Taxonomy" id="2901226"/>
    <lineage>
        <taxon>Bacteria</taxon>
        <taxon>Pseudomonadati</taxon>
        <taxon>Pseudomonadota</taxon>
        <taxon>Alphaproteobacteria</taxon>
        <taxon>Hyphomicrobiales</taxon>
        <taxon>Rhizobiaceae</taxon>
        <taxon>Rhizobium/Agrobacterium group</taxon>
        <taxon>Rhizobium</taxon>
    </lineage>
</organism>
<feature type="signal peptide" evidence="2">
    <location>
        <begin position="1"/>
        <end position="22"/>
    </location>
</feature>
<evidence type="ECO:0000313" key="4">
    <source>
        <dbReference type="Proteomes" id="UP001139089"/>
    </source>
</evidence>
<proteinExistence type="predicted"/>
<reference evidence="3" key="1">
    <citation type="submission" date="2021-12" db="EMBL/GenBank/DDBJ databases">
        <authorList>
            <person name="Li Y."/>
        </authorList>
    </citation>
    <scope>NUCLEOTIDE SEQUENCE</scope>
    <source>
        <strain evidence="3">DKSPLA3</strain>
    </source>
</reference>
<dbReference type="RefSeq" id="WP_231816643.1">
    <property type="nucleotide sequence ID" value="NZ_JAJOZR010000017.1"/>
</dbReference>
<comment type="caution">
    <text evidence="3">The sequence shown here is derived from an EMBL/GenBank/DDBJ whole genome shotgun (WGS) entry which is preliminary data.</text>
</comment>
<protein>
    <recommendedName>
        <fullName evidence="5">Lipoprotein</fullName>
    </recommendedName>
</protein>
<feature type="chain" id="PRO_5040763221" description="Lipoprotein" evidence="2">
    <location>
        <begin position="23"/>
        <end position="328"/>
    </location>
</feature>
<keyword evidence="4" id="KW-1185">Reference proteome</keyword>
<keyword evidence="2" id="KW-0732">Signal</keyword>
<feature type="compositionally biased region" description="Low complexity" evidence="1">
    <location>
        <begin position="167"/>
        <end position="197"/>
    </location>
</feature>
<dbReference type="EMBL" id="JAJOZR010000017">
    <property type="protein sequence ID" value="MCD7111569.1"/>
    <property type="molecule type" value="Genomic_DNA"/>
</dbReference>
<evidence type="ECO:0000313" key="3">
    <source>
        <dbReference type="EMBL" id="MCD7111569.1"/>
    </source>
</evidence>
<name>A0A9X1NXA3_9HYPH</name>
<evidence type="ECO:0000256" key="1">
    <source>
        <dbReference type="SAM" id="MobiDB-lite"/>
    </source>
</evidence>
<dbReference type="Proteomes" id="UP001139089">
    <property type="component" value="Unassembled WGS sequence"/>
</dbReference>